<sequence length="1580" mass="170743">MHLEGQMLQETMFNGFDFSKHFILNAKLIIKVAHQVILEKDVLHYLSNLRCKIKANKKSCGWTGSQCVNGTCSTAPKTLSQTFECLAYLFPCVANDPITVNGSSTIQGCQDLPKTCEARKSPYNCNITPLGYPICLWDPLAKMCVEQSCTTANIKGGYNQYAGDYPILDGQFTFRNCQKYMILCVSHNYLGQCTKIVYPCIQNNTQDGCMAKPTSCSLLVQQNCGDQTKVDGDCLWNGTNCVDKLCTNIIQTTHDDCNTILKSCTVNDDGTACFPLASACSSYKIQDNCKITSTSLNCYWTGTFCRNAICDDTPDSDLFDSDKECLNYNTQNERCTIIAKIGGQGCVQKQPICSNYKISSQCHQTLSNLTGLDDCKWINGICYSLSELATGTCSTFKGTQDMCQAYRDGCTNEANARSFTTCTLDCTLKIGSGLTFQDCQNVDPTCSVKKNGSGCIIIQSTCAEYGTSEANCYKSNATGTQANCVMNKATPPSCQAVSSASECSLISGSGLDHAKCQAYNIACTSLGNGNGCQEFKENCTAYTGNTVNCTVSQQGKCYLNGSDCIRFSNCSSITGTNLTHQICNGYNINCTVNKQNTVCQERRATCALYRSQEQCTVSAASLKESQCVWSGTACIALTVVATHCSYITGTNLTDSFCATYNDNCTVNYEKTGCQEKKAQCGLYFTKSSCTLSQAADTAGKCIWNNGICSIMTLLATIAGSIKDNQMSSARCAQFNPAFAAKKDGSECFIKQGSCSIYTEEQYCTTSLALGTAASCIWDGAHCQPFTSGSLCQYITGTDLTASYCPSINPLCTTKITRDGCYGKKPNCSDYDIEGDCQQSLASGTAGFCIWTGSNCTYVTDPANQCAKVLTSLFATDQQCANYHASCIPQFSAVGCQQIQSNCNQYSDSKTCYKSLNDGYCAWIDNKCIFLTSPYQCASVSGTNLTSTYCNGLLKECWSTSNMKSCYQMKSACAEYVNKAQSCIRTLTNGNAGLCGWSKDAVCYQITSASQCDTQNVAIVNPSFTTTDNFCATFNAGCIANAEKTACQQLLSSCTSYSDISKCSYAGNSQSKVRCIWKASQCTTITDPATQCTNILKPANEQFSDATCVSFHSGCTVKADYSGCQERNAICANYTTENSCTYSAAASPFNVCLYFNSKCVTARELLTDCAAITASSGLTDSDCSGYSSTCTSNKNGTACQDKKSTCSDYQNQDSCSVSSSSKCIWKSSCTSISDVTTDCVYVVGTNLTHDICISYNNGCTVNKAGTSCQEKKNSCADYTKSENCTRSQDSGSAGYCLWYSTCITVTNVTTHCAYVTDINLTKDICALYNPNCTVNYSETACQEKKSTCSAYTLKENCPIGCIWDGSSNCNDFSNPSVQCSLVNGKTGLNLAKCQQYNSECINLKDGTGCQHAQTNCKNYTTQNQCVALTNGTSCLWYENSCYQITSPTCSKITGANLNHNICQSYNKGCTSVNDGTQCQDYKSTCEQYSGTTASCTSSINAKCYLYNSNTCITILNVSTDCAKITGVSLTYEICQSYNLGCSVNRAKTACVQKAAQCSAYSTAMSGCYQARRRIMYCIYQQ</sequence>
<dbReference type="InParanoid" id="A0CHF9"/>
<protein>
    <submittedName>
        <fullName evidence="1">Uncharacterized protein</fullName>
    </submittedName>
</protein>
<dbReference type="HOGENOM" id="CLU_251997_0_0_1"/>
<organism evidence="1 2">
    <name type="scientific">Paramecium tetraurelia</name>
    <dbReference type="NCBI Taxonomy" id="5888"/>
    <lineage>
        <taxon>Eukaryota</taxon>
        <taxon>Sar</taxon>
        <taxon>Alveolata</taxon>
        <taxon>Ciliophora</taxon>
        <taxon>Intramacronucleata</taxon>
        <taxon>Oligohymenophorea</taxon>
        <taxon>Peniculida</taxon>
        <taxon>Parameciidae</taxon>
        <taxon>Paramecium</taxon>
    </lineage>
</organism>
<gene>
    <name evidence="1" type="ORF">GSPATT00038328001</name>
</gene>
<evidence type="ECO:0000313" key="2">
    <source>
        <dbReference type="Proteomes" id="UP000000600"/>
    </source>
</evidence>
<reference evidence="1 2" key="1">
    <citation type="journal article" date="2006" name="Nature">
        <title>Global trends of whole-genome duplications revealed by the ciliate Paramecium tetraurelia.</title>
        <authorList>
            <consortium name="Genoscope"/>
            <person name="Aury J.-M."/>
            <person name="Jaillon O."/>
            <person name="Duret L."/>
            <person name="Noel B."/>
            <person name="Jubin C."/>
            <person name="Porcel B.M."/>
            <person name="Segurens B."/>
            <person name="Daubin V."/>
            <person name="Anthouard V."/>
            <person name="Aiach N."/>
            <person name="Arnaiz O."/>
            <person name="Billaut A."/>
            <person name="Beisson J."/>
            <person name="Blanc I."/>
            <person name="Bouhouche K."/>
            <person name="Camara F."/>
            <person name="Duharcourt S."/>
            <person name="Guigo R."/>
            <person name="Gogendeau D."/>
            <person name="Katinka M."/>
            <person name="Keller A.-M."/>
            <person name="Kissmehl R."/>
            <person name="Klotz C."/>
            <person name="Koll F."/>
            <person name="Le Moue A."/>
            <person name="Lepere C."/>
            <person name="Malinsky S."/>
            <person name="Nowacki M."/>
            <person name="Nowak J.K."/>
            <person name="Plattner H."/>
            <person name="Poulain J."/>
            <person name="Ruiz F."/>
            <person name="Serrano V."/>
            <person name="Zagulski M."/>
            <person name="Dessen P."/>
            <person name="Betermier M."/>
            <person name="Weissenbach J."/>
            <person name="Scarpelli C."/>
            <person name="Schachter V."/>
            <person name="Sperling L."/>
            <person name="Meyer E."/>
            <person name="Cohen J."/>
            <person name="Wincker P."/>
        </authorList>
    </citation>
    <scope>NUCLEOTIDE SEQUENCE [LARGE SCALE GENOMIC DNA]</scope>
    <source>
        <strain evidence="1 2">Stock d4-2</strain>
    </source>
</reference>
<dbReference type="Proteomes" id="UP000000600">
    <property type="component" value="Unassembled WGS sequence"/>
</dbReference>
<dbReference type="SMART" id="SM00639">
    <property type="entry name" value="PSA"/>
    <property type="match status" value="19"/>
</dbReference>
<evidence type="ECO:0000313" key="1">
    <source>
        <dbReference type="EMBL" id="CAK70226.1"/>
    </source>
</evidence>
<accession>A0CHF9</accession>
<dbReference type="Pfam" id="PF01508">
    <property type="entry name" value="Paramecium_SA"/>
    <property type="match status" value="20"/>
</dbReference>
<keyword evidence="2" id="KW-1185">Reference proteome</keyword>
<dbReference type="KEGG" id="ptm:GSPATT00038328001"/>
<dbReference type="OrthoDB" id="325226at2759"/>
<proteinExistence type="predicted"/>
<dbReference type="GeneID" id="5023424"/>
<dbReference type="EMBL" id="CT868076">
    <property type="protein sequence ID" value="CAK70226.1"/>
    <property type="molecule type" value="Genomic_DNA"/>
</dbReference>
<name>A0CHF9_PARTE</name>
<dbReference type="RefSeq" id="XP_001437623.1">
    <property type="nucleotide sequence ID" value="XM_001437586.1"/>
</dbReference>
<dbReference type="InterPro" id="IPR002895">
    <property type="entry name" value="Paramecium_SA"/>
</dbReference>